<name>E6WYN1_NITSE</name>
<dbReference type="GO" id="GO:0016787">
    <property type="term" value="F:hydrolase activity"/>
    <property type="evidence" value="ECO:0007669"/>
    <property type="project" value="UniProtKB-KW"/>
</dbReference>
<dbReference type="Gene3D" id="3.90.79.10">
    <property type="entry name" value="Nucleoside Triphosphate Pyrophosphohydrolase"/>
    <property type="match status" value="1"/>
</dbReference>
<proteinExistence type="inferred from homology"/>
<dbReference type="PRINTS" id="PR00502">
    <property type="entry name" value="NUDIXFAMILY"/>
</dbReference>
<evidence type="ECO:0000259" key="3">
    <source>
        <dbReference type="PROSITE" id="PS51462"/>
    </source>
</evidence>
<comment type="similarity">
    <text evidence="2">Belongs to the Nudix hydrolase family.</text>
</comment>
<dbReference type="OrthoDB" id="9791656at2"/>
<gene>
    <name evidence="4" type="ordered locus">Nitsa_0129</name>
</gene>
<dbReference type="AlphaFoldDB" id="E6WYN1"/>
<dbReference type="Proteomes" id="UP000008633">
    <property type="component" value="Chromosome"/>
</dbReference>
<reference evidence="4 5" key="1">
    <citation type="journal article" date="2011" name="Stand. Genomic Sci.">
        <title>Complete genome sequence of Nitratifractor salsuginis type strain (E9I37-1).</title>
        <authorList>
            <person name="Anderson I."/>
            <person name="Sikorski J."/>
            <person name="Zeytun A."/>
            <person name="Nolan M."/>
            <person name="Lapidus A."/>
            <person name="Lucas S."/>
            <person name="Hammon N."/>
            <person name="Deshpande S."/>
            <person name="Cheng J.F."/>
            <person name="Tapia R."/>
            <person name="Han C."/>
            <person name="Goodwin L."/>
            <person name="Pitluck S."/>
            <person name="Liolios K."/>
            <person name="Pagani I."/>
            <person name="Ivanova N."/>
            <person name="Huntemann M."/>
            <person name="Mavromatis K."/>
            <person name="Ovchinikova G."/>
            <person name="Pati A."/>
            <person name="Chen A."/>
            <person name="Palaniappan K."/>
            <person name="Land M."/>
            <person name="Hauser L."/>
            <person name="Brambilla E.M."/>
            <person name="Ngatchou-Djao O.D."/>
            <person name="Rohde M."/>
            <person name="Tindall B.J."/>
            <person name="Goker M."/>
            <person name="Detter J.C."/>
            <person name="Woyke T."/>
            <person name="Bristow J."/>
            <person name="Eisen J.A."/>
            <person name="Markowitz V."/>
            <person name="Hugenholtz P."/>
            <person name="Klenk H.P."/>
            <person name="Kyrpides N.C."/>
        </authorList>
    </citation>
    <scope>NUCLEOTIDE SEQUENCE [LARGE SCALE GENOMIC DNA]</scope>
    <source>
        <strain evidence="5">DSM 16511 / JCM 12458 / E9I37-1</strain>
    </source>
</reference>
<dbReference type="InterPro" id="IPR000086">
    <property type="entry name" value="NUDIX_hydrolase_dom"/>
</dbReference>
<dbReference type="EMBL" id="CP002452">
    <property type="protein sequence ID" value="ADV45402.1"/>
    <property type="molecule type" value="Genomic_DNA"/>
</dbReference>
<dbReference type="RefSeq" id="WP_013553099.1">
    <property type="nucleotide sequence ID" value="NC_014935.1"/>
</dbReference>
<dbReference type="InterPro" id="IPR020476">
    <property type="entry name" value="Nudix_hydrolase"/>
</dbReference>
<dbReference type="PANTHER" id="PTHR43736:SF1">
    <property type="entry name" value="DIHYDRONEOPTERIN TRIPHOSPHATE DIPHOSPHATASE"/>
    <property type="match status" value="1"/>
</dbReference>
<dbReference type="SUPFAM" id="SSF55811">
    <property type="entry name" value="Nudix"/>
    <property type="match status" value="1"/>
</dbReference>
<evidence type="ECO:0000313" key="4">
    <source>
        <dbReference type="EMBL" id="ADV45402.1"/>
    </source>
</evidence>
<dbReference type="InterPro" id="IPR015797">
    <property type="entry name" value="NUDIX_hydrolase-like_dom_sf"/>
</dbReference>
<reference evidence="5" key="2">
    <citation type="submission" date="2011-01" db="EMBL/GenBank/DDBJ databases">
        <title>The complete genome of Nitratifractor salsuginis DSM 16511.</title>
        <authorList>
            <consortium name="US DOE Joint Genome Institute (JGI-PGF)"/>
            <person name="Lucas S."/>
            <person name="Copeland A."/>
            <person name="Lapidus A."/>
            <person name="Bruce D."/>
            <person name="Goodwin L."/>
            <person name="Pitluck S."/>
            <person name="Kyrpides N."/>
            <person name="Mavromatis K."/>
            <person name="Ivanova N."/>
            <person name="Mikhailova N."/>
            <person name="Zeytun A."/>
            <person name="Detter J.C."/>
            <person name="Tapia R."/>
            <person name="Han C."/>
            <person name="Land M."/>
            <person name="Hauser L."/>
            <person name="Markowitz V."/>
            <person name="Cheng J.-F."/>
            <person name="Hugenholtz P."/>
            <person name="Woyke T."/>
            <person name="Wu D."/>
            <person name="Tindall B."/>
            <person name="Schuetze A."/>
            <person name="Brambilla E."/>
            <person name="Klenk H.-P."/>
            <person name="Eisen J.A."/>
        </authorList>
    </citation>
    <scope>NUCLEOTIDE SEQUENCE [LARGE SCALE GENOMIC DNA]</scope>
    <source>
        <strain evidence="5">DSM 16511 / JCM 12458 / E9I37-1</strain>
    </source>
</reference>
<dbReference type="CDD" id="cd18873">
    <property type="entry name" value="NUDIX_NadM_like"/>
    <property type="match status" value="1"/>
</dbReference>
<dbReference type="KEGG" id="nsa:Nitsa_0129"/>
<dbReference type="STRING" id="749222.Nitsa_0129"/>
<evidence type="ECO:0000256" key="2">
    <source>
        <dbReference type="RuleBase" id="RU003476"/>
    </source>
</evidence>
<feature type="domain" description="Nudix hydrolase" evidence="3">
    <location>
        <begin position="4"/>
        <end position="134"/>
    </location>
</feature>
<evidence type="ECO:0000256" key="1">
    <source>
        <dbReference type="ARBA" id="ARBA00022801"/>
    </source>
</evidence>
<dbReference type="InterPro" id="IPR020084">
    <property type="entry name" value="NUDIX_hydrolase_CS"/>
</dbReference>
<organism evidence="4 5">
    <name type="scientific">Nitratifractor salsuginis (strain DSM 16511 / JCM 12458 / E9I37-1)</name>
    <dbReference type="NCBI Taxonomy" id="749222"/>
    <lineage>
        <taxon>Bacteria</taxon>
        <taxon>Pseudomonadati</taxon>
        <taxon>Campylobacterota</taxon>
        <taxon>Epsilonproteobacteria</taxon>
        <taxon>Campylobacterales</taxon>
        <taxon>Sulfurovaceae</taxon>
        <taxon>Nitratifractor</taxon>
    </lineage>
</organism>
<dbReference type="PANTHER" id="PTHR43736">
    <property type="entry name" value="ADP-RIBOSE PYROPHOSPHATASE"/>
    <property type="match status" value="1"/>
</dbReference>
<keyword evidence="5" id="KW-1185">Reference proteome</keyword>
<dbReference type="PROSITE" id="PS51462">
    <property type="entry name" value="NUDIX"/>
    <property type="match status" value="1"/>
</dbReference>
<dbReference type="Pfam" id="PF00293">
    <property type="entry name" value="NUDIX"/>
    <property type="match status" value="1"/>
</dbReference>
<protein>
    <submittedName>
        <fullName evidence="4">NUDIX hydrolase</fullName>
    </submittedName>
</protein>
<accession>E6WYN1</accession>
<dbReference type="HOGENOM" id="CLU_037162_20_3_7"/>
<sequence length="134" mass="15215">MIQTPFLATDGIIEIYDGEVLKGIVLIERKNEPKGLALPGGFVEIGERVEDACVREMREETGLEVRIRRLLGIYSDPKRDPRFHTASAVFVCEASGLPRGGDDAKEAHIYTLESIPFERLCFDHARILRDYLRR</sequence>
<evidence type="ECO:0000313" key="5">
    <source>
        <dbReference type="Proteomes" id="UP000008633"/>
    </source>
</evidence>
<dbReference type="eggNOG" id="COG1051">
    <property type="taxonomic scope" value="Bacteria"/>
</dbReference>
<keyword evidence="1 2" id="KW-0378">Hydrolase</keyword>
<dbReference type="PROSITE" id="PS00893">
    <property type="entry name" value="NUDIX_BOX"/>
    <property type="match status" value="1"/>
</dbReference>